<protein>
    <submittedName>
        <fullName evidence="1">Uncharacterized protein</fullName>
    </submittedName>
</protein>
<organism evidence="1 2">
    <name type="scientific">Trichonephila clavipes</name>
    <name type="common">Golden silk orbweaver</name>
    <name type="synonym">Nephila clavipes</name>
    <dbReference type="NCBI Taxonomy" id="2585209"/>
    <lineage>
        <taxon>Eukaryota</taxon>
        <taxon>Metazoa</taxon>
        <taxon>Ecdysozoa</taxon>
        <taxon>Arthropoda</taxon>
        <taxon>Chelicerata</taxon>
        <taxon>Arachnida</taxon>
        <taxon>Araneae</taxon>
        <taxon>Araneomorphae</taxon>
        <taxon>Entelegynae</taxon>
        <taxon>Araneoidea</taxon>
        <taxon>Nephilidae</taxon>
        <taxon>Trichonephila</taxon>
    </lineage>
</organism>
<keyword evidence="2" id="KW-1185">Reference proteome</keyword>
<evidence type="ECO:0000313" key="1">
    <source>
        <dbReference type="EMBL" id="GFY26287.1"/>
    </source>
</evidence>
<proteinExistence type="predicted"/>
<dbReference type="Proteomes" id="UP000887159">
    <property type="component" value="Unassembled WGS sequence"/>
</dbReference>
<comment type="caution">
    <text evidence="1">The sequence shown here is derived from an EMBL/GenBank/DDBJ whole genome shotgun (WGS) entry which is preliminary data.</text>
</comment>
<evidence type="ECO:0000313" key="2">
    <source>
        <dbReference type="Proteomes" id="UP000887159"/>
    </source>
</evidence>
<dbReference type="AlphaFoldDB" id="A0A8X6W103"/>
<name>A0A8X6W103_TRICX</name>
<dbReference type="EMBL" id="BMAU01021375">
    <property type="protein sequence ID" value="GFY26287.1"/>
    <property type="molecule type" value="Genomic_DNA"/>
</dbReference>
<gene>
    <name evidence="1" type="ORF">TNCV_24851</name>
</gene>
<sequence>MKTDIFPLKRDIIECNSFSMFPYGLLAKVSTITYSIREVRERESGKLQYGSKWRPIQLSRLRNCYQSLGGRYGVPPLPMAPNDYFLFPALKKHLSRTRLTSNSDGQTAAESWLNGQDGYYQNGINKWVKRSDK</sequence>
<accession>A0A8X6W103</accession>
<reference evidence="1" key="1">
    <citation type="submission" date="2020-08" db="EMBL/GenBank/DDBJ databases">
        <title>Multicomponent nature underlies the extraordinary mechanical properties of spider dragline silk.</title>
        <authorList>
            <person name="Kono N."/>
            <person name="Nakamura H."/>
            <person name="Mori M."/>
            <person name="Yoshida Y."/>
            <person name="Ohtoshi R."/>
            <person name="Malay A.D."/>
            <person name="Moran D.A.P."/>
            <person name="Tomita M."/>
            <person name="Numata K."/>
            <person name="Arakawa K."/>
        </authorList>
    </citation>
    <scope>NUCLEOTIDE SEQUENCE</scope>
</reference>